<accession>A0A485KR90</accession>
<protein>
    <submittedName>
        <fullName evidence="3">Aste57867_10416 protein</fullName>
    </submittedName>
</protein>
<dbReference type="EMBL" id="VJMH01005205">
    <property type="protein sequence ID" value="KAF0698994.1"/>
    <property type="molecule type" value="Genomic_DNA"/>
</dbReference>
<dbReference type="SUPFAM" id="SSF53756">
    <property type="entry name" value="UDP-Glycosyltransferase/glycogen phosphorylase"/>
    <property type="match status" value="1"/>
</dbReference>
<dbReference type="EMBL" id="CAADRA010005226">
    <property type="protein sequence ID" value="VFT87290.1"/>
    <property type="molecule type" value="Genomic_DNA"/>
</dbReference>
<organism evidence="3 4">
    <name type="scientific">Aphanomyces stellatus</name>
    <dbReference type="NCBI Taxonomy" id="120398"/>
    <lineage>
        <taxon>Eukaryota</taxon>
        <taxon>Sar</taxon>
        <taxon>Stramenopiles</taxon>
        <taxon>Oomycota</taxon>
        <taxon>Saprolegniomycetes</taxon>
        <taxon>Saprolegniales</taxon>
        <taxon>Verrucalvaceae</taxon>
        <taxon>Aphanomyces</taxon>
    </lineage>
</organism>
<evidence type="ECO:0000313" key="4">
    <source>
        <dbReference type="Proteomes" id="UP000332933"/>
    </source>
</evidence>
<evidence type="ECO:0000256" key="1">
    <source>
        <dbReference type="SAM" id="Phobius"/>
    </source>
</evidence>
<gene>
    <name evidence="3" type="primary">Aste57867_10416</name>
    <name evidence="2" type="ORF">As57867_010376</name>
    <name evidence="3" type="ORF">ASTE57867_10416</name>
</gene>
<keyword evidence="1" id="KW-0472">Membrane</keyword>
<dbReference type="PROSITE" id="PS51257">
    <property type="entry name" value="PROKAR_LIPOPROTEIN"/>
    <property type="match status" value="1"/>
</dbReference>
<dbReference type="OrthoDB" id="61667at2759"/>
<name>A0A485KR90_9STRA</name>
<reference evidence="3 4" key="1">
    <citation type="submission" date="2019-03" db="EMBL/GenBank/DDBJ databases">
        <authorList>
            <person name="Gaulin E."/>
            <person name="Dumas B."/>
        </authorList>
    </citation>
    <scope>NUCLEOTIDE SEQUENCE [LARGE SCALE GENOMIC DNA]</scope>
    <source>
        <strain evidence="3">CBS 568.67</strain>
    </source>
</reference>
<dbReference type="Proteomes" id="UP000332933">
    <property type="component" value="Unassembled WGS sequence"/>
</dbReference>
<keyword evidence="1" id="KW-1133">Transmembrane helix</keyword>
<keyword evidence="4" id="KW-1185">Reference proteome</keyword>
<feature type="transmembrane region" description="Helical" evidence="1">
    <location>
        <begin position="21"/>
        <end position="43"/>
    </location>
</feature>
<sequence length="473" mass="51275">MRRRLSSLATPSAGARCMTNMGLFLACFCLYVYYHVITTTLVWSNGSGTDLRFRGSSRALRHRRDVDGDLIHLGRLHAACVHAPDAGIPSSYNSSSVDPTFLVTPTMNETLLRQVLAQCPDVDVFMDRHDPDQCEDVVGYVKYLHGRALPRWVFEQTFHHQGRPWTYMDLCPDTALLFMHPRDWNADLPLASTKRILVAAHNDAMPADWQLAHATHVVATSPAANRRAIDWYSRRGDMHAAAVFLVDAAAAISIDPTAANTPTSVAARDFANLTVLHANVLDDVHANTAAVVACWRSRPDLPPLHLVHAAAYDEPLPANIMVHPAGAAADLLADASIVLWPTASSIPGRVLQHARAAGALVATTNGAPMNTLVDNTSGVLIEAGVDSAAAAAAFWSFFQGDSAAEHAAPHFAVTADGICSTMDWILAMPPRERARRAAAGHLRFVHGLTAFKRAMLGLRMKMLQDATLQLMVA</sequence>
<proteinExistence type="predicted"/>
<keyword evidence="1" id="KW-0812">Transmembrane</keyword>
<reference evidence="2" key="2">
    <citation type="submission" date="2019-06" db="EMBL/GenBank/DDBJ databases">
        <title>Genomics analysis of Aphanomyces spp. identifies a new class of oomycete effector associated with host adaptation.</title>
        <authorList>
            <person name="Gaulin E."/>
        </authorList>
    </citation>
    <scope>NUCLEOTIDE SEQUENCE</scope>
    <source>
        <strain evidence="2">CBS 578.67</strain>
    </source>
</reference>
<dbReference type="AlphaFoldDB" id="A0A485KR90"/>
<evidence type="ECO:0000313" key="3">
    <source>
        <dbReference type="EMBL" id="VFT87290.1"/>
    </source>
</evidence>
<evidence type="ECO:0000313" key="2">
    <source>
        <dbReference type="EMBL" id="KAF0698994.1"/>
    </source>
</evidence>